<dbReference type="InParanoid" id="A0A251TVY2"/>
<proteinExistence type="predicted"/>
<keyword evidence="4" id="KW-1185">Reference proteome</keyword>
<name>A0A251TVY2_HELAN</name>
<dbReference type="OrthoDB" id="10022292at2759"/>
<evidence type="ECO:0000313" key="3">
    <source>
        <dbReference type="EMBL" id="OTG15297.1"/>
    </source>
</evidence>
<dbReference type="GO" id="GO:0005794">
    <property type="term" value="C:Golgi apparatus"/>
    <property type="evidence" value="ECO:0000318"/>
    <property type="project" value="GO_Central"/>
</dbReference>
<dbReference type="STRING" id="4232.A0A251TVY2"/>
<reference evidence="2" key="3">
    <citation type="submission" date="2020-06" db="EMBL/GenBank/DDBJ databases">
        <title>Helianthus annuus Genome sequencing and assembly Release 2.</title>
        <authorList>
            <person name="Gouzy J."/>
            <person name="Langlade N."/>
            <person name="Munos S."/>
        </authorList>
    </citation>
    <scope>NUCLEOTIDE SEQUENCE</scope>
    <source>
        <tissue evidence="2">Leaves</tissue>
    </source>
</reference>
<dbReference type="PANTHER" id="PTHR13448">
    <property type="entry name" value="TRANSMEMBRANE PROTEIN 214"/>
    <property type="match status" value="1"/>
</dbReference>
<keyword evidence="2" id="KW-0472">Membrane</keyword>
<dbReference type="Proteomes" id="UP000215914">
    <property type="component" value="Chromosome 9"/>
</dbReference>
<dbReference type="EMBL" id="CM007898">
    <property type="protein sequence ID" value="OTG15297.1"/>
    <property type="molecule type" value="Genomic_DNA"/>
</dbReference>
<dbReference type="OMA" id="WMKILRE"/>
<dbReference type="Pfam" id="PF10151">
    <property type="entry name" value="TMEM214"/>
    <property type="match status" value="1"/>
</dbReference>
<protein>
    <submittedName>
        <fullName evidence="2">Transmembrane protein</fullName>
    </submittedName>
</protein>
<reference evidence="3" key="2">
    <citation type="submission" date="2017-02" db="EMBL/GenBank/DDBJ databases">
        <title>Sunflower complete genome.</title>
        <authorList>
            <person name="Langlade N."/>
            <person name="Munos S."/>
        </authorList>
    </citation>
    <scope>NUCLEOTIDE SEQUENCE [LARGE SCALE GENOMIC DNA]</scope>
    <source>
        <tissue evidence="3">Leaves</tissue>
    </source>
</reference>
<evidence type="ECO:0000256" key="1">
    <source>
        <dbReference type="SAM" id="MobiDB-lite"/>
    </source>
</evidence>
<dbReference type="AlphaFoldDB" id="A0A251TVY2"/>
<dbReference type="InterPro" id="IPR019308">
    <property type="entry name" value="TMEM214"/>
</dbReference>
<organism evidence="3 4">
    <name type="scientific">Helianthus annuus</name>
    <name type="common">Common sunflower</name>
    <dbReference type="NCBI Taxonomy" id="4232"/>
    <lineage>
        <taxon>Eukaryota</taxon>
        <taxon>Viridiplantae</taxon>
        <taxon>Streptophyta</taxon>
        <taxon>Embryophyta</taxon>
        <taxon>Tracheophyta</taxon>
        <taxon>Spermatophyta</taxon>
        <taxon>Magnoliopsida</taxon>
        <taxon>eudicotyledons</taxon>
        <taxon>Gunneridae</taxon>
        <taxon>Pentapetalae</taxon>
        <taxon>asterids</taxon>
        <taxon>campanulids</taxon>
        <taxon>Asterales</taxon>
        <taxon>Asteraceae</taxon>
        <taxon>Asteroideae</taxon>
        <taxon>Heliantheae alliance</taxon>
        <taxon>Heliantheae</taxon>
        <taxon>Helianthus</taxon>
    </lineage>
</organism>
<dbReference type="PANTHER" id="PTHR13448:SF14">
    <property type="entry name" value="F26K24.17 PROTEIN"/>
    <property type="match status" value="1"/>
</dbReference>
<dbReference type="GO" id="GO:0005783">
    <property type="term" value="C:endoplasmic reticulum"/>
    <property type="evidence" value="ECO:0000318"/>
    <property type="project" value="GO_Central"/>
</dbReference>
<evidence type="ECO:0000313" key="2">
    <source>
        <dbReference type="EMBL" id="KAF5791106.1"/>
    </source>
</evidence>
<evidence type="ECO:0000313" key="4">
    <source>
        <dbReference type="Proteomes" id="UP000215914"/>
    </source>
</evidence>
<reference evidence="2 4" key="1">
    <citation type="journal article" date="2017" name="Nature">
        <title>The sunflower genome provides insights into oil metabolism, flowering and Asterid evolution.</title>
        <authorList>
            <person name="Badouin H."/>
            <person name="Gouzy J."/>
            <person name="Grassa C.J."/>
            <person name="Murat F."/>
            <person name="Staton S.E."/>
            <person name="Cottret L."/>
            <person name="Lelandais-Briere C."/>
            <person name="Owens G.L."/>
            <person name="Carrere S."/>
            <person name="Mayjonade B."/>
            <person name="Legrand L."/>
            <person name="Gill N."/>
            <person name="Kane N.C."/>
            <person name="Bowers J.E."/>
            <person name="Hubner S."/>
            <person name="Bellec A."/>
            <person name="Berard A."/>
            <person name="Berges H."/>
            <person name="Blanchet N."/>
            <person name="Boniface M.C."/>
            <person name="Brunel D."/>
            <person name="Catrice O."/>
            <person name="Chaidir N."/>
            <person name="Claudel C."/>
            <person name="Donnadieu C."/>
            <person name="Faraut T."/>
            <person name="Fievet G."/>
            <person name="Helmstetter N."/>
            <person name="King M."/>
            <person name="Knapp S.J."/>
            <person name="Lai Z."/>
            <person name="Le Paslier M.C."/>
            <person name="Lippi Y."/>
            <person name="Lorenzon L."/>
            <person name="Mandel J.R."/>
            <person name="Marage G."/>
            <person name="Marchand G."/>
            <person name="Marquand E."/>
            <person name="Bret-Mestries E."/>
            <person name="Morien E."/>
            <person name="Nambeesan S."/>
            <person name="Nguyen T."/>
            <person name="Pegot-Espagnet P."/>
            <person name="Pouilly N."/>
            <person name="Raftis F."/>
            <person name="Sallet E."/>
            <person name="Schiex T."/>
            <person name="Thomas J."/>
            <person name="Vandecasteele C."/>
            <person name="Vares D."/>
            <person name="Vear F."/>
            <person name="Vautrin S."/>
            <person name="Crespi M."/>
            <person name="Mangin B."/>
            <person name="Burke J.M."/>
            <person name="Salse J."/>
            <person name="Munos S."/>
            <person name="Vincourt P."/>
            <person name="Rieseberg L.H."/>
            <person name="Langlade N.B."/>
        </authorList>
    </citation>
    <scope>NUCLEOTIDE SEQUENCE [LARGE SCALE GENOMIC DNA]</scope>
    <source>
        <strain evidence="4">cv. SF193</strain>
        <tissue evidence="2">Leaves</tissue>
    </source>
</reference>
<dbReference type="EMBL" id="MNCJ02000324">
    <property type="protein sequence ID" value="KAF5791106.1"/>
    <property type="molecule type" value="Genomic_DNA"/>
</dbReference>
<keyword evidence="2" id="KW-0812">Transmembrane</keyword>
<sequence length="591" mass="64994">MDANSAELEAILKQIELASSSSSSSSNINNDDHGWKTVSYKKSGRKFTNKAPEQYSDHNSGDVFRPIEQMSEDRRRRVVESQKAAFDAIEAAVADDDAAVRDRNDGEDYGGDAVVVAGELNLKKSKPKKKVKKVKVSVAEAAAKVNDSDLAVFLADVTESYESQPDVMLMRFAEYFGRAFASVSGSQFPWMKTLKEATIEKMTDIPLLHISEDVYRTATDWLNLQPIDALGSFTLWCLDSIMADLAHHQGAVKGSKKVVQQPTSKSQVAIFVVLAMVLRRKPDVMIGILPIVKDGSKYQGLEKLPVLVWAITQASQGDLVVGLFMWVRLLLPLVCSKSCNPQSRDLILQLVERILSFPKARAILANGAVRKGERVVPPSALELLMGPTFPAPTARVKATERFEAIYPVLKEVAIAVAPGSKAMKQLTQQLLPVAAKAAGKGNSALANEASDIFLWCVTQSPDCYKQWDDIYLDHLEASVVILRKLSDQWKIHSDKLSSLDPLKSALKSFRDKNETAMAGGDEREALLKEADKHCKTILGKFSRGHGCLKATVFLTVTMAVGVAVIIKDHRVWNLKELVDVDLSRAFSSLSH</sequence>
<dbReference type="Gramene" id="mRNA:HanXRQr2_Chr09g0390891">
    <property type="protein sequence ID" value="mRNA:HanXRQr2_Chr09g0390891"/>
    <property type="gene ID" value="HanXRQr2_Chr09g0390891"/>
</dbReference>
<feature type="region of interest" description="Disordered" evidence="1">
    <location>
        <begin position="18"/>
        <end position="63"/>
    </location>
</feature>
<gene>
    <name evidence="3" type="ORF">HannXRQ_Chr09g0258881</name>
    <name evidence="2" type="ORF">HanXRQr2_Chr09g0390891</name>
</gene>
<accession>A0A251TVY2</accession>